<evidence type="ECO:0000259" key="5">
    <source>
        <dbReference type="PROSITE" id="PS51063"/>
    </source>
</evidence>
<organism evidence="6 7">
    <name type="scientific">Aquabacterium soli</name>
    <dbReference type="NCBI Taxonomy" id="2493092"/>
    <lineage>
        <taxon>Bacteria</taxon>
        <taxon>Pseudomonadati</taxon>
        <taxon>Pseudomonadota</taxon>
        <taxon>Betaproteobacteria</taxon>
        <taxon>Burkholderiales</taxon>
        <taxon>Aquabacterium</taxon>
    </lineage>
</organism>
<feature type="domain" description="HTH crp-type" evidence="5">
    <location>
        <begin position="148"/>
        <end position="219"/>
    </location>
</feature>
<protein>
    <submittedName>
        <fullName evidence="6">Crp/Fnr family transcriptional regulator</fullName>
    </submittedName>
</protein>
<dbReference type="SUPFAM" id="SSF51206">
    <property type="entry name" value="cAMP-binding domain-like"/>
    <property type="match status" value="1"/>
</dbReference>
<dbReference type="InterPro" id="IPR000595">
    <property type="entry name" value="cNMP-bd_dom"/>
</dbReference>
<accession>A0A3R8S8X6</accession>
<evidence type="ECO:0000256" key="2">
    <source>
        <dbReference type="ARBA" id="ARBA00023125"/>
    </source>
</evidence>
<dbReference type="InterPro" id="IPR036388">
    <property type="entry name" value="WH-like_DNA-bd_sf"/>
</dbReference>
<proteinExistence type="predicted"/>
<dbReference type="InterPro" id="IPR050397">
    <property type="entry name" value="Env_Response_Regulators"/>
</dbReference>
<dbReference type="PROSITE" id="PS50042">
    <property type="entry name" value="CNMP_BINDING_3"/>
    <property type="match status" value="1"/>
</dbReference>
<evidence type="ECO:0000313" key="6">
    <source>
        <dbReference type="EMBL" id="RRS05031.1"/>
    </source>
</evidence>
<dbReference type="GO" id="GO:0003700">
    <property type="term" value="F:DNA-binding transcription factor activity"/>
    <property type="evidence" value="ECO:0007669"/>
    <property type="project" value="TreeGrafter"/>
</dbReference>
<dbReference type="PANTHER" id="PTHR24567">
    <property type="entry name" value="CRP FAMILY TRANSCRIPTIONAL REGULATORY PROTEIN"/>
    <property type="match status" value="1"/>
</dbReference>
<feature type="domain" description="Cyclic nucleotide-binding" evidence="4">
    <location>
        <begin position="14"/>
        <end position="117"/>
    </location>
</feature>
<name>A0A3R8S8X6_9BURK</name>
<dbReference type="InterPro" id="IPR014710">
    <property type="entry name" value="RmlC-like_jellyroll"/>
</dbReference>
<dbReference type="PANTHER" id="PTHR24567:SF74">
    <property type="entry name" value="HTH-TYPE TRANSCRIPTIONAL REGULATOR ARCR"/>
    <property type="match status" value="1"/>
</dbReference>
<keyword evidence="1" id="KW-0805">Transcription regulation</keyword>
<dbReference type="GO" id="GO:0003677">
    <property type="term" value="F:DNA binding"/>
    <property type="evidence" value="ECO:0007669"/>
    <property type="project" value="UniProtKB-KW"/>
</dbReference>
<dbReference type="CDD" id="cd00038">
    <property type="entry name" value="CAP_ED"/>
    <property type="match status" value="1"/>
</dbReference>
<dbReference type="Proteomes" id="UP000269265">
    <property type="component" value="Unassembled WGS sequence"/>
</dbReference>
<dbReference type="PROSITE" id="PS51063">
    <property type="entry name" value="HTH_CRP_2"/>
    <property type="match status" value="1"/>
</dbReference>
<dbReference type="GO" id="GO:0005829">
    <property type="term" value="C:cytosol"/>
    <property type="evidence" value="ECO:0007669"/>
    <property type="project" value="TreeGrafter"/>
</dbReference>
<dbReference type="InterPro" id="IPR012318">
    <property type="entry name" value="HTH_CRP"/>
</dbReference>
<sequence length="244" mass="26683">MTPEVRALLRKDPWFGSLPPELETALLQLATPRRLRSGEALFLRGSPPDGLYAVLEGSLRISGVTEAGKEAILAMAEPPSWIGEIALFDNLPRTHNVVAEGATRLLHVPLASLHELLARVPLFWREFGVLMALKLRLAFIGMEDLALLPAEGRLARRLLLLAQTSTLTHEGPCVVPISQSQLGMMLSLSRQTTNQVLQGLQDQGVLQVAYGRIEVLDMDKLMSVAGLSSTEKRILGQMQPVARS</sequence>
<evidence type="ECO:0000256" key="3">
    <source>
        <dbReference type="ARBA" id="ARBA00023163"/>
    </source>
</evidence>
<keyword evidence="2" id="KW-0238">DNA-binding</keyword>
<evidence type="ECO:0000259" key="4">
    <source>
        <dbReference type="PROSITE" id="PS50042"/>
    </source>
</evidence>
<dbReference type="AlphaFoldDB" id="A0A3R8S8X6"/>
<reference evidence="6 7" key="1">
    <citation type="submission" date="2018-12" db="EMBL/GenBank/DDBJ databases">
        <title>The whole draft genome of Aquabacterium sp. SJQ9.</title>
        <authorList>
            <person name="Sun L."/>
            <person name="Gao X."/>
            <person name="Chen W."/>
            <person name="Huang K."/>
        </authorList>
    </citation>
    <scope>NUCLEOTIDE SEQUENCE [LARGE SCALE GENOMIC DNA]</scope>
    <source>
        <strain evidence="6 7">SJQ9</strain>
    </source>
</reference>
<dbReference type="InterPro" id="IPR036390">
    <property type="entry name" value="WH_DNA-bd_sf"/>
</dbReference>
<dbReference type="OrthoDB" id="6881322at2"/>
<dbReference type="EMBL" id="RSED01000005">
    <property type="protein sequence ID" value="RRS05031.1"/>
    <property type="molecule type" value="Genomic_DNA"/>
</dbReference>
<keyword evidence="7" id="KW-1185">Reference proteome</keyword>
<dbReference type="Pfam" id="PF13545">
    <property type="entry name" value="HTH_Crp_2"/>
    <property type="match status" value="1"/>
</dbReference>
<dbReference type="Pfam" id="PF00027">
    <property type="entry name" value="cNMP_binding"/>
    <property type="match status" value="1"/>
</dbReference>
<dbReference type="SUPFAM" id="SSF46785">
    <property type="entry name" value="Winged helix' DNA-binding domain"/>
    <property type="match status" value="1"/>
</dbReference>
<dbReference type="InterPro" id="IPR018490">
    <property type="entry name" value="cNMP-bd_dom_sf"/>
</dbReference>
<evidence type="ECO:0000313" key="7">
    <source>
        <dbReference type="Proteomes" id="UP000269265"/>
    </source>
</evidence>
<dbReference type="SMART" id="SM00100">
    <property type="entry name" value="cNMP"/>
    <property type="match status" value="1"/>
</dbReference>
<keyword evidence="3" id="KW-0804">Transcription</keyword>
<dbReference type="SMART" id="SM00419">
    <property type="entry name" value="HTH_CRP"/>
    <property type="match status" value="1"/>
</dbReference>
<comment type="caution">
    <text evidence="6">The sequence shown here is derived from an EMBL/GenBank/DDBJ whole genome shotgun (WGS) entry which is preliminary data.</text>
</comment>
<dbReference type="Gene3D" id="1.10.10.10">
    <property type="entry name" value="Winged helix-like DNA-binding domain superfamily/Winged helix DNA-binding domain"/>
    <property type="match status" value="1"/>
</dbReference>
<gene>
    <name evidence="6" type="ORF">EIP75_07850</name>
</gene>
<evidence type="ECO:0000256" key="1">
    <source>
        <dbReference type="ARBA" id="ARBA00023015"/>
    </source>
</evidence>
<dbReference type="Gene3D" id="2.60.120.10">
    <property type="entry name" value="Jelly Rolls"/>
    <property type="match status" value="1"/>
</dbReference>